<dbReference type="Pfam" id="PF00994">
    <property type="entry name" value="MoCF_biosynth"/>
    <property type="match status" value="1"/>
</dbReference>
<dbReference type="SUPFAM" id="SSF53218">
    <property type="entry name" value="Molybdenum cofactor biosynthesis proteins"/>
    <property type="match status" value="1"/>
</dbReference>
<feature type="domain" description="MoaB/Mog" evidence="2">
    <location>
        <begin position="16"/>
        <end position="182"/>
    </location>
</feature>
<evidence type="ECO:0000313" key="4">
    <source>
        <dbReference type="Proteomes" id="UP000244180"/>
    </source>
</evidence>
<dbReference type="PANTHER" id="PTHR13939">
    <property type="entry name" value="NICOTINAMIDE-NUCLEOTIDE AMIDOHYDROLASE PNCC"/>
    <property type="match status" value="1"/>
</dbReference>
<dbReference type="AlphaFoldDB" id="A0A2T5GD87"/>
<dbReference type="InterPro" id="IPR036653">
    <property type="entry name" value="CinA-like_C"/>
</dbReference>
<dbReference type="Pfam" id="PF18146">
    <property type="entry name" value="CinA_KH"/>
    <property type="match status" value="1"/>
</dbReference>
<dbReference type="InterPro" id="IPR036425">
    <property type="entry name" value="MoaB/Mog-like_dom_sf"/>
</dbReference>
<comment type="caution">
    <text evidence="3">The sequence shown here is derived from an EMBL/GenBank/DDBJ whole genome shotgun (WGS) entry which is preliminary data.</text>
</comment>
<dbReference type="SUPFAM" id="SSF142433">
    <property type="entry name" value="CinA-like"/>
    <property type="match status" value="1"/>
</dbReference>
<dbReference type="InterPro" id="IPR008136">
    <property type="entry name" value="CinA_C"/>
</dbReference>
<organism evidence="3 4">
    <name type="scientific">Hydrogenibacillus schlegelii</name>
    <name type="common">Bacillus schlegelii</name>
    <dbReference type="NCBI Taxonomy" id="1484"/>
    <lineage>
        <taxon>Bacteria</taxon>
        <taxon>Bacillati</taxon>
        <taxon>Bacillota</taxon>
        <taxon>Bacilli</taxon>
        <taxon>Bacillales</taxon>
        <taxon>Bacillales Family X. Incertae Sedis</taxon>
        <taxon>Hydrogenibacillus</taxon>
    </lineage>
</organism>
<dbReference type="NCBIfam" id="NF001813">
    <property type="entry name" value="PRK00549.1"/>
    <property type="match status" value="1"/>
</dbReference>
<sequence length="445" mass="47357">MSGHGASGPIGRPRGEIIAVGTELLTGQTLNTNAAWLSRRLAEAGVDVLFHTAVGDNLERLQATFSLAAGRSDVVVVTGGLGPTEDDVTREALALFAGRPLVKDRAALENVRRFFARTGRPLLPINVRQAEVLLESRVLPNDVGLAAGFAFDVGGTHFIVLPGPPREMQVMFERYARSELLAWLAGRGWTIQPLFHRFLHFAGIGESAVADRLADLIRHQTDPTIAVYAEPGHVLVRLSTRRPDERQAAEALEPLMDAIVARLKGHYFGEGEALTLAEAVIGRLKGQGLTLAVAESCTGGRILDALIAVPGASAVVRLGVLPYQTPMKAAVLGLDADGLAEHGAVSAWAAEAMARAVRRLSAAEVGLATTCVAGPEPQEGRPVGEGYIGLAVADRVWSLAVRADGDRNLIRQRIADQALFALFRAVAPSSEPDGENSDRKGEERE</sequence>
<dbReference type="InterPro" id="IPR008135">
    <property type="entry name" value="Competence-induced_CinA"/>
</dbReference>
<name>A0A2T5GD87_HYDSH</name>
<accession>A0A2T5GD87</accession>
<dbReference type="NCBIfam" id="TIGR00177">
    <property type="entry name" value="molyb_syn"/>
    <property type="match status" value="1"/>
</dbReference>
<dbReference type="InterPro" id="IPR041424">
    <property type="entry name" value="CinA_KH"/>
</dbReference>
<dbReference type="Gene3D" id="3.90.950.20">
    <property type="entry name" value="CinA-like"/>
    <property type="match status" value="1"/>
</dbReference>
<dbReference type="EMBL" id="PEBV01000006">
    <property type="protein sequence ID" value="PTQ54147.1"/>
    <property type="molecule type" value="Genomic_DNA"/>
</dbReference>
<dbReference type="HAMAP" id="MF_00226_B">
    <property type="entry name" value="CinA_B"/>
    <property type="match status" value="1"/>
</dbReference>
<protein>
    <recommendedName>
        <fullName evidence="1">Putative competence-damage inducible protein</fullName>
    </recommendedName>
</protein>
<dbReference type="SMART" id="SM00852">
    <property type="entry name" value="MoCF_biosynth"/>
    <property type="match status" value="1"/>
</dbReference>
<evidence type="ECO:0000313" key="3">
    <source>
        <dbReference type="EMBL" id="PTQ54147.1"/>
    </source>
</evidence>
<dbReference type="PANTHER" id="PTHR13939:SF0">
    <property type="entry name" value="NMN AMIDOHYDROLASE-LIKE PROTEIN YFAY"/>
    <property type="match status" value="1"/>
</dbReference>
<dbReference type="InterPro" id="IPR001453">
    <property type="entry name" value="MoaB/Mog_dom"/>
</dbReference>
<dbReference type="CDD" id="cd00885">
    <property type="entry name" value="cinA"/>
    <property type="match status" value="1"/>
</dbReference>
<evidence type="ECO:0000256" key="1">
    <source>
        <dbReference type="HAMAP-Rule" id="MF_00226"/>
    </source>
</evidence>
<dbReference type="Gene3D" id="3.40.980.10">
    <property type="entry name" value="MoaB/Mog-like domain"/>
    <property type="match status" value="1"/>
</dbReference>
<reference evidence="3 4" key="1">
    <citation type="submission" date="2017-08" db="EMBL/GenBank/DDBJ databases">
        <title>Burning lignite coal seam in the remote Altai Mountains harbors a hydrogen-driven thermophilic microbial community.</title>
        <authorList>
            <person name="Kadnikov V.V."/>
            <person name="Mardanov A.V."/>
            <person name="Ivasenko D."/>
            <person name="Beletsky A.V."/>
            <person name="Karnachuk O.V."/>
            <person name="Ravin N.V."/>
        </authorList>
    </citation>
    <scope>NUCLEOTIDE SEQUENCE [LARGE SCALE GENOMIC DNA]</scope>
    <source>
        <strain evidence="3">AL33</strain>
    </source>
</reference>
<dbReference type="Pfam" id="PF02464">
    <property type="entry name" value="CinA"/>
    <property type="match status" value="1"/>
</dbReference>
<comment type="similarity">
    <text evidence="1">Belongs to the CinA family.</text>
</comment>
<dbReference type="RefSeq" id="WP_272999788.1">
    <property type="nucleotide sequence ID" value="NZ_PEBV01000006.1"/>
</dbReference>
<dbReference type="Gene3D" id="3.30.70.2860">
    <property type="match status" value="1"/>
</dbReference>
<dbReference type="InterPro" id="IPR050101">
    <property type="entry name" value="CinA"/>
</dbReference>
<gene>
    <name evidence="1" type="primary">cinA</name>
    <name evidence="3" type="ORF">HSCHL_0791</name>
</gene>
<dbReference type="PIRSF" id="PIRSF006728">
    <property type="entry name" value="CinA"/>
    <property type="match status" value="1"/>
</dbReference>
<dbReference type="NCBIfam" id="TIGR00199">
    <property type="entry name" value="PncC_domain"/>
    <property type="match status" value="1"/>
</dbReference>
<dbReference type="Proteomes" id="UP000244180">
    <property type="component" value="Unassembled WGS sequence"/>
</dbReference>
<proteinExistence type="inferred from homology"/>
<evidence type="ECO:0000259" key="2">
    <source>
        <dbReference type="SMART" id="SM00852"/>
    </source>
</evidence>
<dbReference type="NCBIfam" id="TIGR00200">
    <property type="entry name" value="cinA_nterm"/>
    <property type="match status" value="1"/>
</dbReference>